<keyword evidence="3" id="KW-1185">Reference proteome</keyword>
<dbReference type="KEGG" id="plen:EIM92_12230"/>
<evidence type="ECO:0000256" key="1">
    <source>
        <dbReference type="SAM" id="MobiDB-lite"/>
    </source>
</evidence>
<dbReference type="Pfam" id="PF14151">
    <property type="entry name" value="YfhD"/>
    <property type="match status" value="1"/>
</dbReference>
<gene>
    <name evidence="2" type="ORF">EIM92_12230</name>
</gene>
<dbReference type="Proteomes" id="UP000273145">
    <property type="component" value="Chromosome"/>
</dbReference>
<feature type="compositionally biased region" description="Basic and acidic residues" evidence="1">
    <location>
        <begin position="41"/>
        <end position="56"/>
    </location>
</feature>
<proteinExistence type="predicted"/>
<evidence type="ECO:0000313" key="2">
    <source>
        <dbReference type="EMBL" id="AZK46823.1"/>
    </source>
</evidence>
<evidence type="ECO:0000313" key="3">
    <source>
        <dbReference type="Proteomes" id="UP000273145"/>
    </source>
</evidence>
<protein>
    <submittedName>
        <fullName evidence="2">YfhD family protein</fullName>
    </submittedName>
</protein>
<accession>A0A3S8RVK5</accession>
<dbReference type="InterPro" id="IPR025435">
    <property type="entry name" value="YfhD-like"/>
</dbReference>
<reference evidence="2 3" key="1">
    <citation type="submission" date="2018-11" db="EMBL/GenBank/DDBJ databases">
        <title>Genome sequencing of Paenibacillus lentus DSM25539(T).</title>
        <authorList>
            <person name="Kook J.-K."/>
            <person name="Park S.-N."/>
            <person name="Lim Y.K."/>
        </authorList>
    </citation>
    <scope>NUCLEOTIDE SEQUENCE [LARGE SCALE GENOMIC DNA]</scope>
    <source>
        <strain evidence="2 3">DSM 25539</strain>
    </source>
</reference>
<dbReference type="AlphaFoldDB" id="A0A3S8RVK5"/>
<organism evidence="2 3">
    <name type="scientific">Paenibacillus lentus</name>
    <dbReference type="NCBI Taxonomy" id="1338368"/>
    <lineage>
        <taxon>Bacteria</taxon>
        <taxon>Bacillati</taxon>
        <taxon>Bacillota</taxon>
        <taxon>Bacilli</taxon>
        <taxon>Bacillales</taxon>
        <taxon>Paenibacillaceae</taxon>
        <taxon>Paenibacillus</taxon>
    </lineage>
</organism>
<sequence length="56" mass="6632">MSEHKRDAKRPYSAKISGSSVGHNEDVEFSEELADQEDWEALERSERADRRQQQRR</sequence>
<feature type="compositionally biased region" description="Basic and acidic residues" evidence="1">
    <location>
        <begin position="1"/>
        <end position="10"/>
    </location>
</feature>
<feature type="region of interest" description="Disordered" evidence="1">
    <location>
        <begin position="1"/>
        <end position="56"/>
    </location>
</feature>
<dbReference type="OrthoDB" id="2650847at2"/>
<feature type="compositionally biased region" description="Acidic residues" evidence="1">
    <location>
        <begin position="27"/>
        <end position="40"/>
    </location>
</feature>
<name>A0A3S8RVK5_9BACL</name>
<dbReference type="RefSeq" id="WP_125082869.1">
    <property type="nucleotide sequence ID" value="NZ_CP034248.1"/>
</dbReference>
<dbReference type="EMBL" id="CP034248">
    <property type="protein sequence ID" value="AZK46823.1"/>
    <property type="molecule type" value="Genomic_DNA"/>
</dbReference>